<name>A0A1G7N5W3_PSEOR</name>
<dbReference type="Proteomes" id="UP000198967">
    <property type="component" value="Unassembled WGS sequence"/>
</dbReference>
<dbReference type="RefSeq" id="WP_093081976.1">
    <property type="nucleotide sequence ID" value="NZ_FNBE01000006.1"/>
</dbReference>
<evidence type="ECO:0000313" key="3">
    <source>
        <dbReference type="Proteomes" id="UP000198967"/>
    </source>
</evidence>
<dbReference type="Gene3D" id="1.20.120.520">
    <property type="entry name" value="nmb1532 protein domain like"/>
    <property type="match status" value="1"/>
</dbReference>
<dbReference type="InterPro" id="IPR012312">
    <property type="entry name" value="Hemerythrin-like"/>
</dbReference>
<evidence type="ECO:0000313" key="2">
    <source>
        <dbReference type="EMBL" id="SDF69423.1"/>
    </source>
</evidence>
<sequence>MPATRPDPTPTAVPAPVDTRDMVVVHTALLREIRMAPTAVVRTETRRQRARVVRHVRLLLDILDHHHEGEDRLLLPLLRARVPAAALDTGEEQHARIEELVAAVRVALDSWTDRHTGLALVDDLAELYTLLKDHLRMEEREILPLAAAHLTAAEWAALGEAGFQAIPKPALPLFFGMMMAEGDPAVLRAMLAEAPPPARVLLPRIAPGIHTRHCRRLFGEVA</sequence>
<dbReference type="STRING" id="366584.SAMN05216377_106143"/>
<protein>
    <submittedName>
        <fullName evidence="2">Hemerythrin HHE cation binding domain-containing protein</fullName>
    </submittedName>
</protein>
<dbReference type="AlphaFoldDB" id="A0A1G7N5W3"/>
<dbReference type="Pfam" id="PF01814">
    <property type="entry name" value="Hemerythrin"/>
    <property type="match status" value="1"/>
</dbReference>
<dbReference type="EMBL" id="FNBE01000006">
    <property type="protein sequence ID" value="SDF69423.1"/>
    <property type="molecule type" value="Genomic_DNA"/>
</dbReference>
<evidence type="ECO:0000259" key="1">
    <source>
        <dbReference type="Pfam" id="PF01814"/>
    </source>
</evidence>
<proteinExistence type="predicted"/>
<dbReference type="CDD" id="cd12108">
    <property type="entry name" value="Hr-like"/>
    <property type="match status" value="1"/>
</dbReference>
<organism evidence="2 3">
    <name type="scientific">Pseudonocardia oroxyli</name>
    <dbReference type="NCBI Taxonomy" id="366584"/>
    <lineage>
        <taxon>Bacteria</taxon>
        <taxon>Bacillati</taxon>
        <taxon>Actinomycetota</taxon>
        <taxon>Actinomycetes</taxon>
        <taxon>Pseudonocardiales</taxon>
        <taxon>Pseudonocardiaceae</taxon>
        <taxon>Pseudonocardia</taxon>
    </lineage>
</organism>
<gene>
    <name evidence="2" type="ORF">SAMN05216377_106143</name>
</gene>
<accession>A0A1G7N5W3</accession>
<reference evidence="2 3" key="1">
    <citation type="submission" date="2016-10" db="EMBL/GenBank/DDBJ databases">
        <authorList>
            <person name="de Groot N.N."/>
        </authorList>
    </citation>
    <scope>NUCLEOTIDE SEQUENCE [LARGE SCALE GENOMIC DNA]</scope>
    <source>
        <strain evidence="2 3">CGMCC 4.3143</strain>
    </source>
</reference>
<keyword evidence="3" id="KW-1185">Reference proteome</keyword>
<feature type="domain" description="Hemerythrin-like" evidence="1">
    <location>
        <begin position="21"/>
        <end position="146"/>
    </location>
</feature>
<dbReference type="OrthoDB" id="5197650at2"/>